<keyword evidence="2" id="KW-1133">Transmembrane helix</keyword>
<accession>A0A845DT85</accession>
<dbReference type="PANTHER" id="PTHR33393">
    <property type="entry name" value="POLYGLUTAMINE SYNTHESIS ACCESSORY PROTEIN RV0574C-RELATED"/>
    <property type="match status" value="1"/>
</dbReference>
<proteinExistence type="inferred from homology"/>
<evidence type="ECO:0000259" key="3">
    <source>
        <dbReference type="SMART" id="SM00854"/>
    </source>
</evidence>
<feature type="transmembrane region" description="Helical" evidence="2">
    <location>
        <begin position="21"/>
        <end position="44"/>
    </location>
</feature>
<dbReference type="Pfam" id="PF09587">
    <property type="entry name" value="PGA_cap"/>
    <property type="match status" value="1"/>
</dbReference>
<keyword evidence="2" id="KW-0812">Transmembrane</keyword>
<gene>
    <name evidence="4" type="ORF">GLW04_13000</name>
</gene>
<evidence type="ECO:0000256" key="2">
    <source>
        <dbReference type="SAM" id="Phobius"/>
    </source>
</evidence>
<dbReference type="PANTHER" id="PTHR33393:SF13">
    <property type="entry name" value="PGA BIOSYNTHESIS PROTEIN CAPA"/>
    <property type="match status" value="1"/>
</dbReference>
<dbReference type="CDD" id="cd07381">
    <property type="entry name" value="MPP_CapA"/>
    <property type="match status" value="1"/>
</dbReference>
<reference evidence="4 5" key="1">
    <citation type="submission" date="2019-11" db="EMBL/GenBank/DDBJ databases">
        <title>Genome sequences of 17 halophilic strains isolated from different environments.</title>
        <authorList>
            <person name="Furrow R.E."/>
        </authorList>
    </citation>
    <scope>NUCLEOTIDE SEQUENCE [LARGE SCALE GENOMIC DNA]</scope>
    <source>
        <strain evidence="4 5">22511_23_Filter</strain>
    </source>
</reference>
<sequence>MSKQLDFKEKLLKRIKRDKKATPKHVFIALVVTFLFIAGFEMFYTQPVPEAESKEDSAFSASFVGDMMFGRHVLEVTENEGTDFLFENAAPYFQNSDYVTGNFENAVTLQEEENYQKLEKSIHLSSDASPVQSLARMNFTNVNLANNHTMDFGEQGMIETMASLDEAGLPYVGAGQNIEEAQEIDYQEIKGLNVATLGFSDVPVSGSEALQFRAGVADADPEQFLPLVQEASENADMVFVHIHWGAEYDNEPHPRQRKLAEAIVDAGADVIIGHHPHVLSPVEVYKDSVIFYSLGNFIFDQGWSRTRDSALVNYNLMNDGTGRFEILPMRIREARPALTTNLYNQKKIFLQLTRGEPEENFTEENGRLTIEVDHSSILEQKNNRR</sequence>
<comment type="caution">
    <text evidence="4">The sequence shown here is derived from an EMBL/GenBank/DDBJ whole genome shotgun (WGS) entry which is preliminary data.</text>
</comment>
<evidence type="ECO:0000313" key="4">
    <source>
        <dbReference type="EMBL" id="MYL20813.1"/>
    </source>
</evidence>
<keyword evidence="2" id="KW-0472">Membrane</keyword>
<dbReference type="Proteomes" id="UP000460949">
    <property type="component" value="Unassembled WGS sequence"/>
</dbReference>
<dbReference type="RefSeq" id="WP_160837955.1">
    <property type="nucleotide sequence ID" value="NZ_WMET01000003.1"/>
</dbReference>
<comment type="similarity">
    <text evidence="1">Belongs to the CapA family.</text>
</comment>
<dbReference type="AlphaFoldDB" id="A0A845DT85"/>
<organism evidence="4 5">
    <name type="scientific">Halobacillus litoralis</name>
    <dbReference type="NCBI Taxonomy" id="45668"/>
    <lineage>
        <taxon>Bacteria</taxon>
        <taxon>Bacillati</taxon>
        <taxon>Bacillota</taxon>
        <taxon>Bacilli</taxon>
        <taxon>Bacillales</taxon>
        <taxon>Bacillaceae</taxon>
        <taxon>Halobacillus</taxon>
    </lineage>
</organism>
<dbReference type="Gene3D" id="3.60.21.10">
    <property type="match status" value="1"/>
</dbReference>
<dbReference type="SUPFAM" id="SSF56300">
    <property type="entry name" value="Metallo-dependent phosphatases"/>
    <property type="match status" value="1"/>
</dbReference>
<protein>
    <submittedName>
        <fullName evidence="4">Capsular biosynthesis protein</fullName>
    </submittedName>
</protein>
<evidence type="ECO:0000256" key="1">
    <source>
        <dbReference type="ARBA" id="ARBA00005662"/>
    </source>
</evidence>
<name>A0A845DT85_9BACI</name>
<evidence type="ECO:0000313" key="5">
    <source>
        <dbReference type="Proteomes" id="UP000460949"/>
    </source>
</evidence>
<feature type="domain" description="Capsule synthesis protein CapA" evidence="3">
    <location>
        <begin position="60"/>
        <end position="301"/>
    </location>
</feature>
<dbReference type="EMBL" id="WMET01000003">
    <property type="protein sequence ID" value="MYL20813.1"/>
    <property type="molecule type" value="Genomic_DNA"/>
</dbReference>
<dbReference type="SMART" id="SM00854">
    <property type="entry name" value="PGA_cap"/>
    <property type="match status" value="1"/>
</dbReference>
<dbReference type="InterPro" id="IPR029052">
    <property type="entry name" value="Metallo-depent_PP-like"/>
</dbReference>
<dbReference type="InterPro" id="IPR052169">
    <property type="entry name" value="CW_Biosynth-Accessory"/>
</dbReference>
<dbReference type="InterPro" id="IPR019079">
    <property type="entry name" value="Capsule_synth_CapA"/>
</dbReference>